<organism evidence="1 2">
    <name type="scientific">Malus baccata</name>
    <name type="common">Siberian crab apple</name>
    <name type="synonym">Pyrus baccata</name>
    <dbReference type="NCBI Taxonomy" id="106549"/>
    <lineage>
        <taxon>Eukaryota</taxon>
        <taxon>Viridiplantae</taxon>
        <taxon>Streptophyta</taxon>
        <taxon>Embryophyta</taxon>
        <taxon>Tracheophyta</taxon>
        <taxon>Spermatophyta</taxon>
        <taxon>Magnoliopsida</taxon>
        <taxon>eudicotyledons</taxon>
        <taxon>Gunneridae</taxon>
        <taxon>Pentapetalae</taxon>
        <taxon>rosids</taxon>
        <taxon>fabids</taxon>
        <taxon>Rosales</taxon>
        <taxon>Rosaceae</taxon>
        <taxon>Amygdaloideae</taxon>
        <taxon>Maleae</taxon>
        <taxon>Malus</taxon>
    </lineage>
</organism>
<protein>
    <submittedName>
        <fullName evidence="1">Uncharacterized protein</fullName>
    </submittedName>
</protein>
<dbReference type="EMBL" id="VIEB01000687">
    <property type="protein sequence ID" value="TQD83228.1"/>
    <property type="molecule type" value="Genomic_DNA"/>
</dbReference>
<dbReference type="AlphaFoldDB" id="A0A540L9R4"/>
<name>A0A540L9R4_MALBA</name>
<proteinExistence type="predicted"/>
<evidence type="ECO:0000313" key="1">
    <source>
        <dbReference type="EMBL" id="TQD83228.1"/>
    </source>
</evidence>
<evidence type="ECO:0000313" key="2">
    <source>
        <dbReference type="Proteomes" id="UP000315295"/>
    </source>
</evidence>
<dbReference type="Proteomes" id="UP000315295">
    <property type="component" value="Unassembled WGS sequence"/>
</dbReference>
<gene>
    <name evidence="1" type="ORF">C1H46_031230</name>
</gene>
<reference evidence="1 2" key="1">
    <citation type="journal article" date="2019" name="G3 (Bethesda)">
        <title>Sequencing of a Wild Apple (Malus baccata) Genome Unravels the Differences Between Cultivated and Wild Apple Species Regarding Disease Resistance and Cold Tolerance.</title>
        <authorList>
            <person name="Chen X."/>
        </authorList>
    </citation>
    <scope>NUCLEOTIDE SEQUENCE [LARGE SCALE GENOMIC DNA]</scope>
    <source>
        <strain evidence="2">cv. Shandingzi</strain>
        <tissue evidence="1">Leaves</tissue>
    </source>
</reference>
<keyword evidence="2" id="KW-1185">Reference proteome</keyword>
<sequence>MQIHGRIYVVPRPPVLCINIWRRLWESTQKTMSVSLLIFHLYHESAETQEPNTCTVTAKSMSSALAPGRGGINGNTVTFLLSLSYH</sequence>
<comment type="caution">
    <text evidence="1">The sequence shown here is derived from an EMBL/GenBank/DDBJ whole genome shotgun (WGS) entry which is preliminary data.</text>
</comment>
<accession>A0A540L9R4</accession>